<keyword evidence="12" id="KW-1185">Reference proteome</keyword>
<keyword evidence="4 7" id="KW-0663">Pyridoxal phosphate</keyword>
<keyword evidence="5" id="KW-0670">Pyruvate</keyword>
<dbReference type="Gene3D" id="3.40.640.10">
    <property type="entry name" value="Type I PLP-dependent aspartate aminotransferase-like (Major domain)"/>
    <property type="match status" value="1"/>
</dbReference>
<dbReference type="HAMAP" id="MF_01376">
    <property type="entry name" value="PhnW_aminotrans_5"/>
    <property type="match status" value="1"/>
</dbReference>
<dbReference type="InterPro" id="IPR012703">
    <property type="entry name" value="NH2EtPonate_pyrv_transaminase"/>
</dbReference>
<comment type="cofactor">
    <cofactor evidence="1 7 9">
        <name>pyridoxal 5'-phosphate</name>
        <dbReference type="ChEBI" id="CHEBI:597326"/>
    </cofactor>
</comment>
<dbReference type="NCBIfam" id="TIGR03301">
    <property type="entry name" value="PhnW-AepZ"/>
    <property type="match status" value="1"/>
</dbReference>
<dbReference type="STRING" id="6573.A0A210Q0D6"/>
<keyword evidence="2" id="KW-0032">Aminotransferase</keyword>
<dbReference type="InterPro" id="IPR015421">
    <property type="entry name" value="PyrdxlP-dep_Trfase_major"/>
</dbReference>
<evidence type="ECO:0000256" key="2">
    <source>
        <dbReference type="ARBA" id="ARBA00022576"/>
    </source>
</evidence>
<dbReference type="Proteomes" id="UP000242188">
    <property type="component" value="Unassembled WGS sequence"/>
</dbReference>
<feature type="domain" description="Aminotransferase class V" evidence="10">
    <location>
        <begin position="58"/>
        <end position="342"/>
    </location>
</feature>
<dbReference type="GO" id="GO:0008453">
    <property type="term" value="F:alanine-glyoxylate transaminase activity"/>
    <property type="evidence" value="ECO:0007669"/>
    <property type="project" value="UniProtKB-EC"/>
</dbReference>
<name>A0A210Q0D6_MIZYE</name>
<sequence length="399" mass="44481">MVLCWSSPASTQHRRRFSVSMKSKTEQGKKLFTPGPLGTSMTVREAALPDLGSRDVVFIEKVKYLRSRLVQIAGVNEEDYTTVPIQGSGTFAVEAVIQTAVPRKGGKVLLLENGAYGKRIVKMCEYLDVPYHQESFPEDQKVDVNRVADILRADNSFTMVSVVHCETSSGVINPAMEVGAAVREIIPDCVFFVDAMSSFGAVPLDMMAGSVDFMVSSANKCLQGIPGFSYTVARRRALEKCKGNSRSLSLDLYDQYQGLEATGQFRFTPATHTMLAFCQALKEFDEEGGLQGRSARYKENRRVIREGMRKLGFTEFLDASHEGYIITSYNFPSHPNFDFKTFYSKLNEKDQVIYPGKVLNSDCFRIGNIGDLYPRDMSHLLECIEQVCGEMGIPLPLHS</sequence>
<evidence type="ECO:0000256" key="7">
    <source>
        <dbReference type="PIRNR" id="PIRNR000524"/>
    </source>
</evidence>
<dbReference type="InterPro" id="IPR000192">
    <property type="entry name" value="Aminotrans_V_dom"/>
</dbReference>
<dbReference type="GO" id="GO:0047304">
    <property type="term" value="F:2-aminoethylphosphonate-pyruvate transaminase activity"/>
    <property type="evidence" value="ECO:0007669"/>
    <property type="project" value="UniProtKB-EC"/>
</dbReference>
<dbReference type="PANTHER" id="PTHR42778:SF1">
    <property type="entry name" value="2-AMINOETHYLPHOSPHONATE--PYRUVATE TRANSAMINASE"/>
    <property type="match status" value="1"/>
</dbReference>
<accession>A0A210Q0D6</accession>
<dbReference type="SUPFAM" id="SSF53383">
    <property type="entry name" value="PLP-dependent transferases"/>
    <property type="match status" value="1"/>
</dbReference>
<comment type="catalytic activity">
    <reaction evidence="6">
        <text>(2-aminoethyl)phosphonate + pyruvate = phosphonoacetaldehyde + L-alanine</text>
        <dbReference type="Rhea" id="RHEA:17021"/>
        <dbReference type="ChEBI" id="CHEBI:15361"/>
        <dbReference type="ChEBI" id="CHEBI:57418"/>
        <dbReference type="ChEBI" id="CHEBI:57972"/>
        <dbReference type="ChEBI" id="CHEBI:58383"/>
        <dbReference type="EC" id="2.6.1.37"/>
    </reaction>
</comment>
<evidence type="ECO:0000256" key="5">
    <source>
        <dbReference type="ARBA" id="ARBA00023317"/>
    </source>
</evidence>
<dbReference type="PANTHER" id="PTHR42778">
    <property type="entry name" value="2-AMINOETHYLPHOSPHONATE--PYRUVATE TRANSAMINASE"/>
    <property type="match status" value="1"/>
</dbReference>
<gene>
    <name evidence="11" type="ORF">KP79_PYT10543</name>
</gene>
<dbReference type="InterPro" id="IPR015424">
    <property type="entry name" value="PyrdxlP-dep_Trfase"/>
</dbReference>
<reference evidence="11 12" key="1">
    <citation type="journal article" date="2017" name="Nat. Ecol. Evol.">
        <title>Scallop genome provides insights into evolution of bilaterian karyotype and development.</title>
        <authorList>
            <person name="Wang S."/>
            <person name="Zhang J."/>
            <person name="Jiao W."/>
            <person name="Li J."/>
            <person name="Xun X."/>
            <person name="Sun Y."/>
            <person name="Guo X."/>
            <person name="Huan P."/>
            <person name="Dong B."/>
            <person name="Zhang L."/>
            <person name="Hu X."/>
            <person name="Sun X."/>
            <person name="Wang J."/>
            <person name="Zhao C."/>
            <person name="Wang Y."/>
            <person name="Wang D."/>
            <person name="Huang X."/>
            <person name="Wang R."/>
            <person name="Lv J."/>
            <person name="Li Y."/>
            <person name="Zhang Z."/>
            <person name="Liu B."/>
            <person name="Lu W."/>
            <person name="Hui Y."/>
            <person name="Liang J."/>
            <person name="Zhou Z."/>
            <person name="Hou R."/>
            <person name="Li X."/>
            <person name="Liu Y."/>
            <person name="Li H."/>
            <person name="Ning X."/>
            <person name="Lin Y."/>
            <person name="Zhao L."/>
            <person name="Xing Q."/>
            <person name="Dou J."/>
            <person name="Li Y."/>
            <person name="Mao J."/>
            <person name="Guo H."/>
            <person name="Dou H."/>
            <person name="Li T."/>
            <person name="Mu C."/>
            <person name="Jiang W."/>
            <person name="Fu Q."/>
            <person name="Fu X."/>
            <person name="Miao Y."/>
            <person name="Liu J."/>
            <person name="Yu Q."/>
            <person name="Li R."/>
            <person name="Liao H."/>
            <person name="Li X."/>
            <person name="Kong Y."/>
            <person name="Jiang Z."/>
            <person name="Chourrout D."/>
            <person name="Li R."/>
            <person name="Bao Z."/>
        </authorList>
    </citation>
    <scope>NUCLEOTIDE SEQUENCE [LARGE SCALE GENOMIC DNA]</scope>
    <source>
        <strain evidence="11 12">PY_sf001</strain>
    </source>
</reference>
<protein>
    <recommendedName>
        <fullName evidence="7">Alanine--glyoxylate aminotransferase</fullName>
        <ecNumber evidence="7">2.6.1.44</ecNumber>
    </recommendedName>
</protein>
<dbReference type="Gene3D" id="3.90.1150.10">
    <property type="entry name" value="Aspartate Aminotransferase, domain 1"/>
    <property type="match status" value="1"/>
</dbReference>
<comment type="catalytic activity">
    <reaction evidence="7">
        <text>glyoxylate + L-alanine = glycine + pyruvate</text>
        <dbReference type="Rhea" id="RHEA:24248"/>
        <dbReference type="ChEBI" id="CHEBI:15361"/>
        <dbReference type="ChEBI" id="CHEBI:36655"/>
        <dbReference type="ChEBI" id="CHEBI:57305"/>
        <dbReference type="ChEBI" id="CHEBI:57972"/>
        <dbReference type="EC" id="2.6.1.44"/>
    </reaction>
</comment>
<feature type="binding site" evidence="8">
    <location>
        <position position="365"/>
    </location>
    <ligand>
        <name>substrate</name>
    </ligand>
</feature>
<dbReference type="PIRSF" id="PIRSF000524">
    <property type="entry name" value="SPT"/>
    <property type="match status" value="1"/>
</dbReference>
<evidence type="ECO:0000313" key="11">
    <source>
        <dbReference type="EMBL" id="OWF42197.1"/>
    </source>
</evidence>
<dbReference type="GO" id="GO:0019700">
    <property type="term" value="P:organic phosphonate catabolic process"/>
    <property type="evidence" value="ECO:0007669"/>
    <property type="project" value="InterPro"/>
</dbReference>
<dbReference type="NCBIfam" id="NF010006">
    <property type="entry name" value="PRK13479.1"/>
    <property type="match status" value="1"/>
</dbReference>
<dbReference type="Pfam" id="PF00266">
    <property type="entry name" value="Aminotran_5"/>
    <property type="match status" value="1"/>
</dbReference>
<comment type="caution">
    <text evidence="11">The sequence shown here is derived from an EMBL/GenBank/DDBJ whole genome shotgun (WGS) entry which is preliminary data.</text>
</comment>
<dbReference type="NCBIfam" id="TIGR02326">
    <property type="entry name" value="transamin_PhnW"/>
    <property type="match status" value="1"/>
</dbReference>
<evidence type="ECO:0000259" key="10">
    <source>
        <dbReference type="Pfam" id="PF00266"/>
    </source>
</evidence>
<dbReference type="OrthoDB" id="7403325at2759"/>
<evidence type="ECO:0000256" key="3">
    <source>
        <dbReference type="ARBA" id="ARBA00022679"/>
    </source>
</evidence>
<evidence type="ECO:0000313" key="12">
    <source>
        <dbReference type="Proteomes" id="UP000242188"/>
    </source>
</evidence>
<organism evidence="11 12">
    <name type="scientific">Mizuhopecten yessoensis</name>
    <name type="common">Japanese scallop</name>
    <name type="synonym">Patinopecten yessoensis</name>
    <dbReference type="NCBI Taxonomy" id="6573"/>
    <lineage>
        <taxon>Eukaryota</taxon>
        <taxon>Metazoa</taxon>
        <taxon>Spiralia</taxon>
        <taxon>Lophotrochozoa</taxon>
        <taxon>Mollusca</taxon>
        <taxon>Bivalvia</taxon>
        <taxon>Autobranchia</taxon>
        <taxon>Pteriomorphia</taxon>
        <taxon>Pectinida</taxon>
        <taxon>Pectinoidea</taxon>
        <taxon>Pectinidae</taxon>
        <taxon>Mizuhopecten</taxon>
    </lineage>
</organism>
<dbReference type="InterPro" id="IPR015422">
    <property type="entry name" value="PyrdxlP-dep_Trfase_small"/>
</dbReference>
<evidence type="ECO:0000256" key="6">
    <source>
        <dbReference type="ARBA" id="ARBA00049460"/>
    </source>
</evidence>
<evidence type="ECO:0000256" key="4">
    <source>
        <dbReference type="ARBA" id="ARBA00022898"/>
    </source>
</evidence>
<evidence type="ECO:0000256" key="1">
    <source>
        <dbReference type="ARBA" id="ARBA00001933"/>
    </source>
</evidence>
<evidence type="ECO:0000256" key="9">
    <source>
        <dbReference type="PIRSR" id="PIRSR000524-50"/>
    </source>
</evidence>
<evidence type="ECO:0000256" key="8">
    <source>
        <dbReference type="PIRSR" id="PIRSR000524-1"/>
    </source>
</evidence>
<dbReference type="InterPro" id="IPR024169">
    <property type="entry name" value="SP_NH2Trfase/AEP_transaminase"/>
</dbReference>
<comment type="similarity">
    <text evidence="7">Belongs to the class-V pyridoxal-phosphate-dependent aminotransferase family.</text>
</comment>
<dbReference type="EMBL" id="NEDP02005311">
    <property type="protein sequence ID" value="OWF42197.1"/>
    <property type="molecule type" value="Genomic_DNA"/>
</dbReference>
<feature type="modified residue" description="N6-(pyridoxal phosphate)lysine" evidence="9">
    <location>
        <position position="220"/>
    </location>
</feature>
<proteinExistence type="inferred from homology"/>
<keyword evidence="3" id="KW-0808">Transferase</keyword>
<dbReference type="EC" id="2.6.1.44" evidence="7"/>
<dbReference type="AlphaFoldDB" id="A0A210Q0D6"/>